<protein>
    <submittedName>
        <fullName evidence="1">Uncharacterized protein</fullName>
    </submittedName>
</protein>
<sequence length="77" mass="8727">MSSKFIRSHMLCLLWLFMAIAALAQDSAAVLDTMRNPFRADVEYYVLPVITDVGGRVTLADRNDSCPLFVGQQRYRT</sequence>
<proteinExistence type="predicted"/>
<gene>
    <name evidence="1" type="ORF">L6164_022719</name>
</gene>
<dbReference type="Proteomes" id="UP000828941">
    <property type="component" value="Chromosome 9"/>
</dbReference>
<name>A0ACB9MGP7_BAUVA</name>
<evidence type="ECO:0000313" key="1">
    <source>
        <dbReference type="EMBL" id="KAI4323084.1"/>
    </source>
</evidence>
<accession>A0ACB9MGP7</accession>
<organism evidence="1 2">
    <name type="scientific">Bauhinia variegata</name>
    <name type="common">Purple orchid tree</name>
    <name type="synonym">Phanera variegata</name>
    <dbReference type="NCBI Taxonomy" id="167791"/>
    <lineage>
        <taxon>Eukaryota</taxon>
        <taxon>Viridiplantae</taxon>
        <taxon>Streptophyta</taxon>
        <taxon>Embryophyta</taxon>
        <taxon>Tracheophyta</taxon>
        <taxon>Spermatophyta</taxon>
        <taxon>Magnoliopsida</taxon>
        <taxon>eudicotyledons</taxon>
        <taxon>Gunneridae</taxon>
        <taxon>Pentapetalae</taxon>
        <taxon>rosids</taxon>
        <taxon>fabids</taxon>
        <taxon>Fabales</taxon>
        <taxon>Fabaceae</taxon>
        <taxon>Cercidoideae</taxon>
        <taxon>Cercideae</taxon>
        <taxon>Bauhiniinae</taxon>
        <taxon>Bauhinia</taxon>
    </lineage>
</organism>
<evidence type="ECO:0000313" key="2">
    <source>
        <dbReference type="Proteomes" id="UP000828941"/>
    </source>
</evidence>
<reference evidence="1 2" key="1">
    <citation type="journal article" date="2022" name="DNA Res.">
        <title>Chromosomal-level genome assembly of the orchid tree Bauhinia variegata (Leguminosae; Cercidoideae) supports the allotetraploid origin hypothesis of Bauhinia.</title>
        <authorList>
            <person name="Zhong Y."/>
            <person name="Chen Y."/>
            <person name="Zheng D."/>
            <person name="Pang J."/>
            <person name="Liu Y."/>
            <person name="Luo S."/>
            <person name="Meng S."/>
            <person name="Qian L."/>
            <person name="Wei D."/>
            <person name="Dai S."/>
            <person name="Zhou R."/>
        </authorList>
    </citation>
    <scope>NUCLEOTIDE SEQUENCE [LARGE SCALE GENOMIC DNA]</scope>
    <source>
        <strain evidence="1">BV-YZ2020</strain>
    </source>
</reference>
<keyword evidence="2" id="KW-1185">Reference proteome</keyword>
<comment type="caution">
    <text evidence="1">The sequence shown here is derived from an EMBL/GenBank/DDBJ whole genome shotgun (WGS) entry which is preliminary data.</text>
</comment>
<dbReference type="EMBL" id="CM039434">
    <property type="protein sequence ID" value="KAI4323084.1"/>
    <property type="molecule type" value="Genomic_DNA"/>
</dbReference>